<dbReference type="Proteomes" id="UP000076532">
    <property type="component" value="Unassembled WGS sequence"/>
</dbReference>
<sequence length="528" mass="57529">MNSKDTSDASAFDWASGSGTPRPPLHFKEMWDNRNGPGSWAKGYTGSPVLAPSQPRPSGTSALNPLNLRKHDILTRKHGSSTTNNPTSVKTVVSAKRNQDWPSVQTPKQHGPNEPRRASGNPVAGPRGIHSSREGEQNATPTAIFSPSEDEGQSSSTRSSPDPLTLYSTTFKHASDNTPPRLRLGYTPPRYTGDPPAVQRLLNKLRQPSKEIIIYDSGDDSQEFSDRPLDQSQSAEARRYTQSQESAYSKGGTTRSAAKESARSSIPHIDLSLMQRRPIASNPKSAGAVQLNRNPFRPKPTGGDQFGDDPLAAPTLITSKSQQKSPSQAKQEDSVELPLEAWSCGVKIYDTGTLKFFFVWNPQTCTVSVRCNREQGPSTVIEQICINQIADFKVANGLPITSSMLLIQLGTLAYDRKGRTEEHYKPGSQAADGKLTFNFSVQSADWSDAKYKKMVAGLRKQSIDTDASFTFIDVHGSDTLWEGAIFAQETYNNRVKKRTAPATVFQATAEASNPDSSVSTIPASSIAR</sequence>
<dbReference type="EMBL" id="KV417756">
    <property type="protein sequence ID" value="KZP07273.1"/>
    <property type="molecule type" value="Genomic_DNA"/>
</dbReference>
<name>A0A167XJ73_9AGAM</name>
<dbReference type="OrthoDB" id="442460at2759"/>
<organism evidence="2 3">
    <name type="scientific">Athelia psychrophila</name>
    <dbReference type="NCBI Taxonomy" id="1759441"/>
    <lineage>
        <taxon>Eukaryota</taxon>
        <taxon>Fungi</taxon>
        <taxon>Dikarya</taxon>
        <taxon>Basidiomycota</taxon>
        <taxon>Agaricomycotina</taxon>
        <taxon>Agaricomycetes</taxon>
        <taxon>Agaricomycetidae</taxon>
        <taxon>Atheliales</taxon>
        <taxon>Atheliaceae</taxon>
        <taxon>Athelia</taxon>
    </lineage>
</organism>
<keyword evidence="3" id="KW-1185">Reference proteome</keyword>
<dbReference type="STRING" id="436010.A0A167XJ73"/>
<evidence type="ECO:0000256" key="1">
    <source>
        <dbReference type="SAM" id="MobiDB-lite"/>
    </source>
</evidence>
<feature type="region of interest" description="Disordered" evidence="1">
    <location>
        <begin position="509"/>
        <end position="528"/>
    </location>
</feature>
<dbReference type="AlphaFoldDB" id="A0A167XJ73"/>
<accession>A0A167XJ73</accession>
<evidence type="ECO:0000313" key="3">
    <source>
        <dbReference type="Proteomes" id="UP000076532"/>
    </source>
</evidence>
<feature type="compositionally biased region" description="Polar residues" evidence="1">
    <location>
        <begin position="80"/>
        <end position="91"/>
    </location>
</feature>
<feature type="region of interest" description="Disordered" evidence="1">
    <location>
        <begin position="1"/>
        <end position="198"/>
    </location>
</feature>
<feature type="compositionally biased region" description="Polar residues" evidence="1">
    <location>
        <begin position="153"/>
        <end position="178"/>
    </location>
</feature>
<evidence type="ECO:0000313" key="2">
    <source>
        <dbReference type="EMBL" id="KZP07273.1"/>
    </source>
</evidence>
<reference evidence="2 3" key="1">
    <citation type="journal article" date="2016" name="Mol. Biol. Evol.">
        <title>Comparative Genomics of Early-Diverging Mushroom-Forming Fungi Provides Insights into the Origins of Lignocellulose Decay Capabilities.</title>
        <authorList>
            <person name="Nagy L.G."/>
            <person name="Riley R."/>
            <person name="Tritt A."/>
            <person name="Adam C."/>
            <person name="Daum C."/>
            <person name="Floudas D."/>
            <person name="Sun H."/>
            <person name="Yadav J.S."/>
            <person name="Pangilinan J."/>
            <person name="Larsson K.H."/>
            <person name="Matsuura K."/>
            <person name="Barry K."/>
            <person name="Labutti K."/>
            <person name="Kuo R."/>
            <person name="Ohm R.A."/>
            <person name="Bhattacharya S.S."/>
            <person name="Shirouzu T."/>
            <person name="Yoshinaga Y."/>
            <person name="Martin F.M."/>
            <person name="Grigoriev I.V."/>
            <person name="Hibbett D.S."/>
        </authorList>
    </citation>
    <scope>NUCLEOTIDE SEQUENCE [LARGE SCALE GENOMIC DNA]</scope>
    <source>
        <strain evidence="2 3">CBS 109695</strain>
    </source>
</reference>
<gene>
    <name evidence="2" type="ORF">FIBSPDRAFT_289413</name>
</gene>
<proteinExistence type="predicted"/>
<feature type="region of interest" description="Disordered" evidence="1">
    <location>
        <begin position="212"/>
        <end position="313"/>
    </location>
</feature>
<protein>
    <submittedName>
        <fullName evidence="2">Uncharacterized protein</fullName>
    </submittedName>
</protein>
<feature type="compositionally biased region" description="Polar residues" evidence="1">
    <location>
        <begin position="230"/>
        <end position="256"/>
    </location>
</feature>